<dbReference type="PANTHER" id="PTHR33695:SF1">
    <property type="entry name" value="LIPOPROTEIN SIGNAL PEPTIDASE"/>
    <property type="match status" value="1"/>
</dbReference>
<keyword evidence="1" id="KW-1003">Cell membrane</keyword>
<evidence type="ECO:0000256" key="3">
    <source>
        <dbReference type="ARBA" id="ARBA00022692"/>
    </source>
</evidence>
<keyword evidence="6 7" id="KW-0472">Membrane</keyword>
<dbReference type="GO" id="GO:0006508">
    <property type="term" value="P:proteolysis"/>
    <property type="evidence" value="ECO:0007669"/>
    <property type="project" value="UniProtKB-KW"/>
</dbReference>
<protein>
    <submittedName>
        <fullName evidence="8">Lipoprotein signal peptidase</fullName>
        <ecNumber evidence="8">3.4.23.36</ecNumber>
    </submittedName>
</protein>
<dbReference type="EMBL" id="UOEM01000099">
    <property type="protein sequence ID" value="VAW16678.1"/>
    <property type="molecule type" value="Genomic_DNA"/>
</dbReference>
<keyword evidence="4 8" id="KW-0378">Hydrolase</keyword>
<organism evidence="8">
    <name type="scientific">hydrothermal vent metagenome</name>
    <dbReference type="NCBI Taxonomy" id="652676"/>
    <lineage>
        <taxon>unclassified sequences</taxon>
        <taxon>metagenomes</taxon>
        <taxon>ecological metagenomes</taxon>
    </lineage>
</organism>
<dbReference type="EC" id="3.4.23.36" evidence="8"/>
<reference evidence="8" key="1">
    <citation type="submission" date="2018-06" db="EMBL/GenBank/DDBJ databases">
        <authorList>
            <person name="Zhirakovskaya E."/>
        </authorList>
    </citation>
    <scope>NUCLEOTIDE SEQUENCE</scope>
</reference>
<dbReference type="HAMAP" id="MF_00161">
    <property type="entry name" value="LspA"/>
    <property type="match status" value="1"/>
</dbReference>
<feature type="transmembrane region" description="Helical" evidence="7">
    <location>
        <begin position="102"/>
        <end position="119"/>
    </location>
</feature>
<dbReference type="InterPro" id="IPR001872">
    <property type="entry name" value="Peptidase_A8"/>
</dbReference>
<feature type="transmembrane region" description="Helical" evidence="7">
    <location>
        <begin position="75"/>
        <end position="95"/>
    </location>
</feature>
<keyword evidence="8" id="KW-0449">Lipoprotein</keyword>
<evidence type="ECO:0000256" key="2">
    <source>
        <dbReference type="ARBA" id="ARBA00022670"/>
    </source>
</evidence>
<keyword evidence="3 7" id="KW-0812">Transmembrane</keyword>
<gene>
    <name evidence="8" type="ORF">MNBD_ALPHA09-1796</name>
</gene>
<dbReference type="GO" id="GO:0016020">
    <property type="term" value="C:membrane"/>
    <property type="evidence" value="ECO:0007669"/>
    <property type="project" value="InterPro"/>
</dbReference>
<feature type="transmembrane region" description="Helical" evidence="7">
    <location>
        <begin position="7"/>
        <end position="28"/>
    </location>
</feature>
<keyword evidence="2" id="KW-0645">Protease</keyword>
<proteinExistence type="inferred from homology"/>
<evidence type="ECO:0000256" key="5">
    <source>
        <dbReference type="ARBA" id="ARBA00022989"/>
    </source>
</evidence>
<dbReference type="Pfam" id="PF01252">
    <property type="entry name" value="Peptidase_A8"/>
    <property type="match status" value="1"/>
</dbReference>
<dbReference type="GO" id="GO:0004190">
    <property type="term" value="F:aspartic-type endopeptidase activity"/>
    <property type="evidence" value="ECO:0007669"/>
    <property type="project" value="UniProtKB-EC"/>
</dbReference>
<keyword evidence="5 7" id="KW-1133">Transmembrane helix</keyword>
<dbReference type="AlphaFoldDB" id="A0A3B0TFH6"/>
<accession>A0A3B0TFH6</accession>
<dbReference type="PANTHER" id="PTHR33695">
    <property type="entry name" value="LIPOPROTEIN SIGNAL PEPTIDASE"/>
    <property type="match status" value="1"/>
</dbReference>
<evidence type="ECO:0000313" key="8">
    <source>
        <dbReference type="EMBL" id="VAW16678.1"/>
    </source>
</evidence>
<evidence type="ECO:0000256" key="1">
    <source>
        <dbReference type="ARBA" id="ARBA00022475"/>
    </source>
</evidence>
<dbReference type="NCBIfam" id="TIGR00077">
    <property type="entry name" value="lspA"/>
    <property type="match status" value="1"/>
</dbReference>
<sequence length="173" mass="19028">MTFGRFNIIFWGPYSRFGMVLAALVFVADRANKYWMVSVWDLAARGRVEVTPFLDLVMVWNRGVSYGLFTQSSDAGRYGLFVFALVVSGALFLWLAQAHGRLFAFSLGLIIGAALSNAADRLIYGAVADFYSLHAMGYYWYVFNSADIAIVAGVAVLLYDSFASGHKSAENGT</sequence>
<evidence type="ECO:0000256" key="4">
    <source>
        <dbReference type="ARBA" id="ARBA00022801"/>
    </source>
</evidence>
<feature type="transmembrane region" description="Helical" evidence="7">
    <location>
        <begin position="139"/>
        <end position="159"/>
    </location>
</feature>
<evidence type="ECO:0000256" key="7">
    <source>
        <dbReference type="SAM" id="Phobius"/>
    </source>
</evidence>
<evidence type="ECO:0000256" key="6">
    <source>
        <dbReference type="ARBA" id="ARBA00023136"/>
    </source>
</evidence>
<dbReference type="PRINTS" id="PR00781">
    <property type="entry name" value="LIPOSIGPTASE"/>
</dbReference>
<name>A0A3B0TFH6_9ZZZZ</name>